<feature type="domain" description="K Homology" evidence="3">
    <location>
        <begin position="88"/>
        <end position="186"/>
    </location>
</feature>
<keyword evidence="1" id="KW-0694">RNA-binding</keyword>
<dbReference type="InterPro" id="IPR004087">
    <property type="entry name" value="KH_dom"/>
</dbReference>
<evidence type="ECO:0000259" key="3">
    <source>
        <dbReference type="SMART" id="SM00322"/>
    </source>
</evidence>
<evidence type="ECO:0000256" key="2">
    <source>
        <dbReference type="SAM" id="MobiDB-lite"/>
    </source>
</evidence>
<dbReference type="AlphaFoldDB" id="A0AAW2HUX1"/>
<dbReference type="PANTHER" id="PTHR11208">
    <property type="entry name" value="RNA-BINDING PROTEIN RELATED"/>
    <property type="match status" value="1"/>
</dbReference>
<dbReference type="FunFam" id="3.30.1370.10:FF:000052">
    <property type="entry name" value="Kep1, isoform A"/>
    <property type="match status" value="1"/>
</dbReference>
<dbReference type="SMART" id="SM00322">
    <property type="entry name" value="KH"/>
    <property type="match status" value="1"/>
</dbReference>
<gene>
    <name evidence="4" type="ORF">PYX00_006407</name>
</gene>
<feature type="compositionally biased region" description="Basic and acidic residues" evidence="2">
    <location>
        <begin position="15"/>
        <end position="32"/>
    </location>
</feature>
<dbReference type="Gene3D" id="3.30.1370.10">
    <property type="entry name" value="K Homology domain, type 1"/>
    <property type="match status" value="1"/>
</dbReference>
<organism evidence="4">
    <name type="scientific">Menopon gallinae</name>
    <name type="common">poultry shaft louse</name>
    <dbReference type="NCBI Taxonomy" id="328185"/>
    <lineage>
        <taxon>Eukaryota</taxon>
        <taxon>Metazoa</taxon>
        <taxon>Ecdysozoa</taxon>
        <taxon>Arthropoda</taxon>
        <taxon>Hexapoda</taxon>
        <taxon>Insecta</taxon>
        <taxon>Pterygota</taxon>
        <taxon>Neoptera</taxon>
        <taxon>Paraneoptera</taxon>
        <taxon>Psocodea</taxon>
        <taxon>Troctomorpha</taxon>
        <taxon>Phthiraptera</taxon>
        <taxon>Amblycera</taxon>
        <taxon>Menoponidae</taxon>
        <taxon>Menopon</taxon>
    </lineage>
</organism>
<dbReference type="InterPro" id="IPR036612">
    <property type="entry name" value="KH_dom_type_1_sf"/>
</dbReference>
<protein>
    <recommendedName>
        <fullName evidence="3">K Homology domain-containing protein</fullName>
    </recommendedName>
</protein>
<dbReference type="GO" id="GO:0005634">
    <property type="term" value="C:nucleus"/>
    <property type="evidence" value="ECO:0007669"/>
    <property type="project" value="TreeGrafter"/>
</dbReference>
<dbReference type="CDD" id="cd22384">
    <property type="entry name" value="KH-I_KHDRBS"/>
    <property type="match status" value="1"/>
</dbReference>
<name>A0AAW2HUX1_9NEOP</name>
<evidence type="ECO:0000313" key="4">
    <source>
        <dbReference type="EMBL" id="KAL0273830.1"/>
    </source>
</evidence>
<dbReference type="SUPFAM" id="SSF54791">
    <property type="entry name" value="Eukaryotic type KH-domain (KH-domain type I)"/>
    <property type="match status" value="1"/>
</dbReference>
<dbReference type="GO" id="GO:0000381">
    <property type="term" value="P:regulation of alternative mRNA splicing, via spliceosome"/>
    <property type="evidence" value="ECO:0007669"/>
    <property type="project" value="TreeGrafter"/>
</dbReference>
<feature type="region of interest" description="Disordered" evidence="2">
    <location>
        <begin position="1"/>
        <end position="32"/>
    </location>
</feature>
<sequence>MENEEVNGAPAGAENNKDSERSGENEGSKYDPKTVAYMEDLLKEKHVLSTTIYPIASRLLEEEMAKTKQSGQPNRDHRYVDIFREKPVKVVAKVMVPIREYPKFNFVGKLLGPKGNTLRRLQEETMCKMTILGRGSMKDKAKEEELRKGLDPKYSHLSDDLHVEVSALAPPSEAHARMSYALKELRKYLIPDANDEISQEQLRELESYIGCEGGDAPEGKNKPYIPYRGKGTPGAPAPVGASKAKVMSILEKARNAMERGNSYHYPPLGPHHPQNNYDRRPSNR</sequence>
<comment type="caution">
    <text evidence="4">The sequence shown here is derived from an EMBL/GenBank/DDBJ whole genome shotgun (WGS) entry which is preliminary data.</text>
</comment>
<feature type="region of interest" description="Disordered" evidence="2">
    <location>
        <begin position="257"/>
        <end position="284"/>
    </location>
</feature>
<accession>A0AAW2HUX1</accession>
<proteinExistence type="predicted"/>
<dbReference type="InterPro" id="IPR045071">
    <property type="entry name" value="BBP-like"/>
</dbReference>
<dbReference type="EMBL" id="JARGDH010000003">
    <property type="protein sequence ID" value="KAL0273830.1"/>
    <property type="molecule type" value="Genomic_DNA"/>
</dbReference>
<evidence type="ECO:0000256" key="1">
    <source>
        <dbReference type="ARBA" id="ARBA00022884"/>
    </source>
</evidence>
<dbReference type="GO" id="GO:0003729">
    <property type="term" value="F:mRNA binding"/>
    <property type="evidence" value="ECO:0007669"/>
    <property type="project" value="TreeGrafter"/>
</dbReference>
<dbReference type="InterPro" id="IPR055256">
    <property type="entry name" value="KH_1_KHDC4/BBP-like"/>
</dbReference>
<dbReference type="PANTHER" id="PTHR11208:SF42">
    <property type="entry name" value="QUAKING RELATED 54B, ISOFORM E"/>
    <property type="match status" value="1"/>
</dbReference>
<dbReference type="Pfam" id="PF22675">
    <property type="entry name" value="KH-I_KHDC4-BBP"/>
    <property type="match status" value="1"/>
</dbReference>
<reference evidence="4" key="1">
    <citation type="journal article" date="2024" name="Gigascience">
        <title>Chromosome-level genome of the poultry shaft louse Menopon gallinae provides insight into the host-switching and adaptive evolution of parasitic lice.</title>
        <authorList>
            <person name="Xu Y."/>
            <person name="Ma L."/>
            <person name="Liu S."/>
            <person name="Liang Y."/>
            <person name="Liu Q."/>
            <person name="He Z."/>
            <person name="Tian L."/>
            <person name="Duan Y."/>
            <person name="Cai W."/>
            <person name="Li H."/>
            <person name="Song F."/>
        </authorList>
    </citation>
    <scope>NUCLEOTIDE SEQUENCE</scope>
    <source>
        <strain evidence="4">Cailab_2023a</strain>
    </source>
</reference>